<dbReference type="GO" id="GO:0016758">
    <property type="term" value="F:hexosyltransferase activity"/>
    <property type="evidence" value="ECO:0007669"/>
    <property type="project" value="TreeGrafter"/>
</dbReference>
<sequence length="396" mass="42946">MHVNRDARSSTFVPRSVTPPCPWRPMVLGVRVAIVTESFLPQVNGVSNSVLRVLEHLRAHGHQALVVAPGAGEDQHHGTPVVRVPAVDLPRFSSLPVGVPTRKVLTALADFQPDVVHLASPFVMGARGVSAARRLGLPTVAVYQTDIAGFAGHYGLGLTARAAWRWTRRLHSQADRTLAPSTWAVEALREHGVPRVHRWGRGVDVDLFHPSRRDDALRRSLAPDGELLVGYVGRLSPEKQVERLRVLNDVPGVRLVVVGEGPEEAVLLRELPTAAFLGFRGGVELAAAYASLDVFVHTGPHETFCQAVQEALASGVPVVAPNAGGPRDLVQPDTGYLFGDDDELCAAVLELRDPLRRKRLGNAARRWVRGRTWAAVCDELLGHYAAVLGLPERRAA</sequence>
<dbReference type="InterPro" id="IPR050194">
    <property type="entry name" value="Glycosyltransferase_grp1"/>
</dbReference>
<dbReference type="EMBL" id="HE804045">
    <property type="protein sequence ID" value="CCH35256.1"/>
    <property type="molecule type" value="Genomic_DNA"/>
</dbReference>
<feature type="domain" description="Glycosyltransferase subfamily 4-like N-terminal" evidence="4">
    <location>
        <begin position="43"/>
        <end position="206"/>
    </location>
</feature>
<dbReference type="EC" id="2.4.1.-" evidence="5"/>
<keyword evidence="1 5" id="KW-0328">Glycosyltransferase</keyword>
<evidence type="ECO:0000256" key="2">
    <source>
        <dbReference type="ARBA" id="ARBA00022679"/>
    </source>
</evidence>
<dbReference type="Pfam" id="PF13439">
    <property type="entry name" value="Glyco_transf_4"/>
    <property type="match status" value="1"/>
</dbReference>
<evidence type="ECO:0000313" key="6">
    <source>
        <dbReference type="Proteomes" id="UP000006281"/>
    </source>
</evidence>
<dbReference type="InterPro" id="IPR028098">
    <property type="entry name" value="Glyco_trans_4-like_N"/>
</dbReference>
<organism evidence="5 6">
    <name type="scientific">Saccharothrix espanaensis (strain ATCC 51144 / DSM 44229 / JCM 9112 / NBRC 15066 / NRRL 15764)</name>
    <dbReference type="NCBI Taxonomy" id="1179773"/>
    <lineage>
        <taxon>Bacteria</taxon>
        <taxon>Bacillati</taxon>
        <taxon>Actinomycetota</taxon>
        <taxon>Actinomycetes</taxon>
        <taxon>Pseudonocardiales</taxon>
        <taxon>Pseudonocardiaceae</taxon>
        <taxon>Saccharothrix</taxon>
    </lineage>
</organism>
<dbReference type="eggNOG" id="COG0438">
    <property type="taxonomic scope" value="Bacteria"/>
</dbReference>
<dbReference type="Proteomes" id="UP000006281">
    <property type="component" value="Chromosome"/>
</dbReference>
<protein>
    <submittedName>
        <fullName evidence="5">Glycosyltransferase, family 4</fullName>
        <ecNumber evidence="5">2.4.1.-</ecNumber>
    </submittedName>
</protein>
<dbReference type="STRING" id="1179773.BN6_80380"/>
<proteinExistence type="predicted"/>
<gene>
    <name evidence="5" type="primary">gtuS4-20</name>
    <name evidence="5" type="ordered locus">BN6_80380</name>
</gene>
<feature type="domain" description="Glycosyl transferase family 1" evidence="3">
    <location>
        <begin position="217"/>
        <end position="367"/>
    </location>
</feature>
<dbReference type="PANTHER" id="PTHR45947">
    <property type="entry name" value="SULFOQUINOVOSYL TRANSFERASE SQD2"/>
    <property type="match status" value="1"/>
</dbReference>
<dbReference type="Gene3D" id="3.40.50.2000">
    <property type="entry name" value="Glycogen Phosphorylase B"/>
    <property type="match status" value="2"/>
</dbReference>
<evidence type="ECO:0000256" key="1">
    <source>
        <dbReference type="ARBA" id="ARBA00022676"/>
    </source>
</evidence>
<accession>K0KAB3</accession>
<dbReference type="Pfam" id="PF00534">
    <property type="entry name" value="Glycos_transf_1"/>
    <property type="match status" value="1"/>
</dbReference>
<evidence type="ECO:0000313" key="5">
    <source>
        <dbReference type="EMBL" id="CCH35256.1"/>
    </source>
</evidence>
<keyword evidence="2 5" id="KW-0808">Transferase</keyword>
<dbReference type="PANTHER" id="PTHR45947:SF3">
    <property type="entry name" value="SULFOQUINOVOSYL TRANSFERASE SQD2"/>
    <property type="match status" value="1"/>
</dbReference>
<dbReference type="InterPro" id="IPR001296">
    <property type="entry name" value="Glyco_trans_1"/>
</dbReference>
<evidence type="ECO:0000259" key="3">
    <source>
        <dbReference type="Pfam" id="PF00534"/>
    </source>
</evidence>
<dbReference type="GO" id="GO:1901137">
    <property type="term" value="P:carbohydrate derivative biosynthetic process"/>
    <property type="evidence" value="ECO:0007669"/>
    <property type="project" value="UniProtKB-ARBA"/>
</dbReference>
<keyword evidence="6" id="KW-1185">Reference proteome</keyword>
<dbReference type="HOGENOM" id="CLU_009583_2_0_11"/>
<dbReference type="KEGG" id="sesp:BN6_80380"/>
<dbReference type="PATRIC" id="fig|1179773.3.peg.8114"/>
<dbReference type="SUPFAM" id="SSF53756">
    <property type="entry name" value="UDP-Glycosyltransferase/glycogen phosphorylase"/>
    <property type="match status" value="1"/>
</dbReference>
<dbReference type="AlphaFoldDB" id="K0KAB3"/>
<evidence type="ECO:0000259" key="4">
    <source>
        <dbReference type="Pfam" id="PF13439"/>
    </source>
</evidence>
<name>K0KAB3_SACES</name>
<dbReference type="CDD" id="cd03814">
    <property type="entry name" value="GT4-like"/>
    <property type="match status" value="1"/>
</dbReference>
<reference evidence="5 6" key="1">
    <citation type="journal article" date="2012" name="BMC Genomics">
        <title>Complete genome sequence of Saccharothrix espanaensis DSM 44229T and comparison to the other completely sequenced Pseudonocardiaceae.</title>
        <authorList>
            <person name="Strobel T."/>
            <person name="Al-Dilaimi A."/>
            <person name="Blom J."/>
            <person name="Gessner A."/>
            <person name="Kalinowski J."/>
            <person name="Luzhetska M."/>
            <person name="Puhler A."/>
            <person name="Szczepanowski R."/>
            <person name="Bechthold A."/>
            <person name="Ruckert C."/>
        </authorList>
    </citation>
    <scope>NUCLEOTIDE SEQUENCE [LARGE SCALE GENOMIC DNA]</scope>
    <source>
        <strain evidence="6">ATCC 51144 / DSM 44229 / JCM 9112 / NBRC 15066 / NRRL 15764</strain>
    </source>
</reference>